<evidence type="ECO:0000313" key="1">
    <source>
        <dbReference type="EMBL" id="GIY65235.1"/>
    </source>
</evidence>
<gene>
    <name evidence="1" type="ORF">CDAR_381681</name>
</gene>
<sequence length="93" mass="10595">MQGPFPSRLQNLDHGINHYYTSNHDISPFRPAAFPRFILLSACLSRETLQTYNISRKESVCPSRGSYKRELIKTPFITLEHTSREGRGKATVG</sequence>
<protein>
    <submittedName>
        <fullName evidence="1">Uncharacterized protein</fullName>
    </submittedName>
</protein>
<dbReference type="AlphaFoldDB" id="A0AAV4V6T0"/>
<proteinExistence type="predicted"/>
<comment type="caution">
    <text evidence="1">The sequence shown here is derived from an EMBL/GenBank/DDBJ whole genome shotgun (WGS) entry which is preliminary data.</text>
</comment>
<keyword evidence="2" id="KW-1185">Reference proteome</keyword>
<accession>A0AAV4V6T0</accession>
<dbReference type="EMBL" id="BPLQ01012408">
    <property type="protein sequence ID" value="GIY65235.1"/>
    <property type="molecule type" value="Genomic_DNA"/>
</dbReference>
<dbReference type="Proteomes" id="UP001054837">
    <property type="component" value="Unassembled WGS sequence"/>
</dbReference>
<reference evidence="1 2" key="1">
    <citation type="submission" date="2021-06" db="EMBL/GenBank/DDBJ databases">
        <title>Caerostris darwini draft genome.</title>
        <authorList>
            <person name="Kono N."/>
            <person name="Arakawa K."/>
        </authorList>
    </citation>
    <scope>NUCLEOTIDE SEQUENCE [LARGE SCALE GENOMIC DNA]</scope>
</reference>
<organism evidence="1 2">
    <name type="scientific">Caerostris darwini</name>
    <dbReference type="NCBI Taxonomy" id="1538125"/>
    <lineage>
        <taxon>Eukaryota</taxon>
        <taxon>Metazoa</taxon>
        <taxon>Ecdysozoa</taxon>
        <taxon>Arthropoda</taxon>
        <taxon>Chelicerata</taxon>
        <taxon>Arachnida</taxon>
        <taxon>Araneae</taxon>
        <taxon>Araneomorphae</taxon>
        <taxon>Entelegynae</taxon>
        <taxon>Araneoidea</taxon>
        <taxon>Araneidae</taxon>
        <taxon>Caerostris</taxon>
    </lineage>
</organism>
<evidence type="ECO:0000313" key="2">
    <source>
        <dbReference type="Proteomes" id="UP001054837"/>
    </source>
</evidence>
<name>A0AAV4V6T0_9ARAC</name>